<comment type="similarity">
    <text evidence="1 7">Belongs to the peptidase S8 family.</text>
</comment>
<dbReference type="Pfam" id="PF17766">
    <property type="entry name" value="fn3_6"/>
    <property type="match status" value="1"/>
</dbReference>
<dbReference type="InterPro" id="IPR036852">
    <property type="entry name" value="Peptidase_S8/S53_dom_sf"/>
</dbReference>
<dbReference type="FunFam" id="3.50.30.30:FF:000005">
    <property type="entry name" value="subtilisin-like protease SBT1.5"/>
    <property type="match status" value="1"/>
</dbReference>
<dbReference type="Pfam" id="PF00082">
    <property type="entry name" value="Peptidase_S8"/>
    <property type="match status" value="1"/>
</dbReference>
<dbReference type="InterPro" id="IPR046450">
    <property type="entry name" value="PA_dom_sf"/>
</dbReference>
<dbReference type="PROSITE" id="PS51892">
    <property type="entry name" value="SUBTILASE"/>
    <property type="match status" value="1"/>
</dbReference>
<keyword evidence="2 11" id="KW-0645">Protease</keyword>
<dbReference type="PANTHER" id="PTHR10795">
    <property type="entry name" value="PROPROTEIN CONVERTASE SUBTILISIN/KEXIN"/>
    <property type="match status" value="1"/>
</dbReference>
<reference evidence="11" key="1">
    <citation type="submission" date="2020-07" db="EMBL/GenBank/DDBJ databases">
        <title>Ethylene signaling mediates host invasion by parasitic plants.</title>
        <authorList>
            <person name="Yoshida S."/>
        </authorList>
    </citation>
    <scope>NUCLEOTIDE SEQUENCE</scope>
    <source>
        <strain evidence="11">Okayama</strain>
    </source>
</reference>
<name>A0A830BKY4_9LAMI</name>
<evidence type="ECO:0000259" key="8">
    <source>
        <dbReference type="Pfam" id="PF00082"/>
    </source>
</evidence>
<dbReference type="AlphaFoldDB" id="A0A830BKY4"/>
<keyword evidence="3" id="KW-0732">Signal</keyword>
<accession>A0A830BKY4</accession>
<dbReference type="GO" id="GO:0006508">
    <property type="term" value="P:proteolysis"/>
    <property type="evidence" value="ECO:0007669"/>
    <property type="project" value="UniProtKB-KW"/>
</dbReference>
<dbReference type="InterPro" id="IPR003137">
    <property type="entry name" value="PA_domain"/>
</dbReference>
<dbReference type="CDD" id="cd02120">
    <property type="entry name" value="PA_subtilisin_like"/>
    <property type="match status" value="1"/>
</dbReference>
<proteinExistence type="inferred from homology"/>
<dbReference type="InterPro" id="IPR041469">
    <property type="entry name" value="Subtilisin-like_FN3"/>
</dbReference>
<dbReference type="InterPro" id="IPR023828">
    <property type="entry name" value="Peptidase_S8_Ser-AS"/>
</dbReference>
<keyword evidence="5" id="KW-0720">Serine protease</keyword>
<dbReference type="GO" id="GO:0004252">
    <property type="term" value="F:serine-type endopeptidase activity"/>
    <property type="evidence" value="ECO:0007669"/>
    <property type="project" value="InterPro"/>
</dbReference>
<evidence type="ECO:0000313" key="11">
    <source>
        <dbReference type="EMBL" id="GFP88250.1"/>
    </source>
</evidence>
<keyword evidence="12" id="KW-1185">Reference proteome</keyword>
<dbReference type="Pfam" id="PF02225">
    <property type="entry name" value="PA"/>
    <property type="match status" value="1"/>
</dbReference>
<evidence type="ECO:0000256" key="2">
    <source>
        <dbReference type="ARBA" id="ARBA00022670"/>
    </source>
</evidence>
<feature type="domain" description="PA" evidence="9">
    <location>
        <begin position="5"/>
        <end position="73"/>
    </location>
</feature>
<dbReference type="Proteomes" id="UP000653305">
    <property type="component" value="Unassembled WGS sequence"/>
</dbReference>
<dbReference type="InterPro" id="IPR000209">
    <property type="entry name" value="Peptidase_S8/S53_dom"/>
</dbReference>
<keyword evidence="6" id="KW-0325">Glycoprotein</keyword>
<comment type="caution">
    <text evidence="11">The sequence shown here is derived from an EMBL/GenBank/DDBJ whole genome shotgun (WGS) entry which is preliminary data.</text>
</comment>
<dbReference type="PROSITE" id="PS00138">
    <property type="entry name" value="SUBTILASE_SER"/>
    <property type="match status" value="1"/>
</dbReference>
<evidence type="ECO:0000259" key="10">
    <source>
        <dbReference type="Pfam" id="PF17766"/>
    </source>
</evidence>
<evidence type="ECO:0000256" key="4">
    <source>
        <dbReference type="ARBA" id="ARBA00022801"/>
    </source>
</evidence>
<feature type="non-terminal residue" evidence="11">
    <location>
        <position position="368"/>
    </location>
</feature>
<dbReference type="SUPFAM" id="SSF52025">
    <property type="entry name" value="PA domain"/>
    <property type="match status" value="1"/>
</dbReference>
<keyword evidence="4" id="KW-0378">Hydrolase</keyword>
<dbReference type="Gene3D" id="3.40.50.200">
    <property type="entry name" value="Peptidase S8/S53 domain"/>
    <property type="match status" value="1"/>
</dbReference>
<evidence type="ECO:0000256" key="5">
    <source>
        <dbReference type="ARBA" id="ARBA00022825"/>
    </source>
</evidence>
<feature type="domain" description="Peptidase S8/S53" evidence="8">
    <location>
        <begin position="78"/>
        <end position="199"/>
    </location>
</feature>
<evidence type="ECO:0000313" key="12">
    <source>
        <dbReference type="Proteomes" id="UP000653305"/>
    </source>
</evidence>
<protein>
    <submittedName>
        <fullName evidence="11">Subtilisin-like protease sbt5.4</fullName>
    </submittedName>
</protein>
<evidence type="ECO:0000256" key="7">
    <source>
        <dbReference type="PROSITE-ProRule" id="PRU01240"/>
    </source>
</evidence>
<dbReference type="SUPFAM" id="SSF52743">
    <property type="entry name" value="Subtilisin-like"/>
    <property type="match status" value="1"/>
</dbReference>
<sequence>LCKAGTLDPQKVNGKILVCLRGGNARVDKGEQAALAGAIGMVLVNDRATGNEIIADAHVLPASHINYKDGLALLSYINSTRSPVARITKPTTQLGTKPAPFMAAFSSVGPNTITPEILKPDITAPGVSIIAAYSRALAPTEEDFDTRRVWFNSESGTSMSCPHVSGVAGLLKTLHPKWSPAAIKSAIMTTANTLDNTLRPMTTASDAEATPFNYGGGHVQPNLAMDPGLVYDLSTTDYLDFLCTIGYNKTQIQLFSNETHTCQKRMRLIDFNYPSITVPRLNGMVNVTRKVKNVGTPGVYKALVLSPRGISVRIEPDTLKFKSDGEEKRFVVIIQAKSSGGRRAYVFGKLTWSDGKHNVTSHIVVKQI</sequence>
<evidence type="ECO:0000259" key="9">
    <source>
        <dbReference type="Pfam" id="PF02225"/>
    </source>
</evidence>
<dbReference type="EMBL" id="BMAC01000166">
    <property type="protein sequence ID" value="GFP88250.1"/>
    <property type="molecule type" value="Genomic_DNA"/>
</dbReference>
<dbReference type="InterPro" id="IPR045051">
    <property type="entry name" value="SBT"/>
</dbReference>
<dbReference type="Gene3D" id="2.60.40.2310">
    <property type="match status" value="1"/>
</dbReference>
<gene>
    <name evidence="11" type="ORF">PHJA_000968700</name>
</gene>
<evidence type="ECO:0000256" key="1">
    <source>
        <dbReference type="ARBA" id="ARBA00011073"/>
    </source>
</evidence>
<dbReference type="FunFam" id="2.60.40.2310:FF:000002">
    <property type="entry name" value="p69E protein-like"/>
    <property type="match status" value="1"/>
</dbReference>
<dbReference type="OrthoDB" id="206201at2759"/>
<evidence type="ECO:0000256" key="6">
    <source>
        <dbReference type="ARBA" id="ARBA00023180"/>
    </source>
</evidence>
<feature type="domain" description="Subtilisin-like protease fibronectin type-III" evidence="10">
    <location>
        <begin position="270"/>
        <end position="365"/>
    </location>
</feature>
<evidence type="ECO:0000256" key="3">
    <source>
        <dbReference type="ARBA" id="ARBA00022729"/>
    </source>
</evidence>
<comment type="caution">
    <text evidence="7">Lacks conserved residue(s) required for the propagation of feature annotation.</text>
</comment>
<organism evidence="11 12">
    <name type="scientific">Phtheirospermum japonicum</name>
    <dbReference type="NCBI Taxonomy" id="374723"/>
    <lineage>
        <taxon>Eukaryota</taxon>
        <taxon>Viridiplantae</taxon>
        <taxon>Streptophyta</taxon>
        <taxon>Embryophyta</taxon>
        <taxon>Tracheophyta</taxon>
        <taxon>Spermatophyta</taxon>
        <taxon>Magnoliopsida</taxon>
        <taxon>eudicotyledons</taxon>
        <taxon>Gunneridae</taxon>
        <taxon>Pentapetalae</taxon>
        <taxon>asterids</taxon>
        <taxon>lamiids</taxon>
        <taxon>Lamiales</taxon>
        <taxon>Orobanchaceae</taxon>
        <taxon>Orobanchaceae incertae sedis</taxon>
        <taxon>Phtheirospermum</taxon>
    </lineage>
</organism>